<dbReference type="InterPro" id="IPR011604">
    <property type="entry name" value="PDDEXK-like_dom_sf"/>
</dbReference>
<sequence length="774" mass="89750">MDKELRVSVRTLVEFVLRQGDLRMGFMSGSRMAEGIYAHQYLQKERGADYQPEVTLRTTAYQDGFSLEIHGRADGIFRNESGVVIEEIKSTSLDLDLIDESYNNLHWAQAQCYAYIVANQEDLAQVQVQLTYIQLETHELKEFRKSLSREELEFFFKDLVERYCTWAHRLSAWTEQRNESISRLEFPYPAYRKGQRELVVAVYKTIKEKHKLYVQAPTGIGKTLGTIFPALKCLLEGLETPIFYLTAKTITRTVAEGSLLMLQQQGLSLKRVTLTAKDKVCFCPECECTPEDCSYAKGYYDRLGPALEDIFERDHWNREQIENCARNHGVCPFEFSLELTNWTDLVICDYNYVFDPRVFLKRFFLEGGDYAFLIDEAHNLVERAREMFSAELNKEEFLHLKNLVEDQEPVLGKRLQTVNKNFLKLKKQGLEVEKDAPTALYSSLERVVNEAEKFFKKEETPPWKEKLTELYFNIQAFLRTAESYDEHYLTYYQYPEQDVRVKLFCVDPSQQLAQVLNKGRAAVFFSATLSPLEYFIQVLGGEKESYKLQLPSPFPHENLCLMLQKQISTKYNQRSLSLDPIVEGITQLVQGKTGNYLVYFPSYEYLEQVRERLLQAHPEFKVLTQTMGMTEADREEFLEAFQEEPRESLVGLALLGGIFGEGIDLTGERLSGAVIIGVGLPQIGTERDIIRAHFQERYGQGFEFAYMYPGMNKVLQACGRVIRTEQDRGAILLIDERFARLSYRRLFPKEWHAIHTLQDNSRIPSLLKAFWESS</sequence>
<dbReference type="GO" id="GO:0016818">
    <property type="term" value="F:hydrolase activity, acting on acid anhydrides, in phosphorus-containing anhydrides"/>
    <property type="evidence" value="ECO:0007669"/>
    <property type="project" value="InterPro"/>
</dbReference>
<evidence type="ECO:0000256" key="10">
    <source>
        <dbReference type="ARBA" id="ARBA00023125"/>
    </source>
</evidence>
<dbReference type="RefSeq" id="WP_011459887.1">
    <property type="nucleotide sequence ID" value="NZ_CABKQQ010000036.1"/>
</dbReference>
<dbReference type="SMART" id="SM00488">
    <property type="entry name" value="DEXDc2"/>
    <property type="match status" value="1"/>
</dbReference>
<dbReference type="GO" id="GO:0003677">
    <property type="term" value="F:DNA binding"/>
    <property type="evidence" value="ECO:0007669"/>
    <property type="project" value="UniProtKB-KW"/>
</dbReference>
<evidence type="ECO:0000256" key="13">
    <source>
        <dbReference type="ARBA" id="ARBA00038058"/>
    </source>
</evidence>
<gene>
    <name evidence="16" type="ORF">AT727_06510</name>
    <name evidence="15" type="ORF">DPCES_1969</name>
</gene>
<keyword evidence="5" id="KW-0378">Hydrolase</keyword>
<proteinExistence type="inferred from homology"/>
<dbReference type="Gene3D" id="3.40.50.300">
    <property type="entry name" value="P-loop containing nucleotide triphosphate hydrolases"/>
    <property type="match status" value="2"/>
</dbReference>
<protein>
    <submittedName>
        <fullName evidence="16">ATP-dependent helicase</fullName>
    </submittedName>
    <submittedName>
        <fullName evidence="15">DNA helicase, Rad3</fullName>
    </submittedName>
</protein>
<dbReference type="SMART" id="SM00491">
    <property type="entry name" value="HELICc2"/>
    <property type="match status" value="1"/>
</dbReference>
<evidence type="ECO:0000259" key="14">
    <source>
        <dbReference type="PROSITE" id="PS51193"/>
    </source>
</evidence>
<evidence type="ECO:0000313" key="15">
    <source>
        <dbReference type="EMBL" id="CDX01856.1"/>
    </source>
</evidence>
<keyword evidence="12" id="KW-0413">Isomerase</keyword>
<keyword evidence="4" id="KW-0227">DNA damage</keyword>
<dbReference type="GO" id="GO:0051539">
    <property type="term" value="F:4 iron, 4 sulfur cluster binding"/>
    <property type="evidence" value="ECO:0007669"/>
    <property type="project" value="UniProtKB-KW"/>
</dbReference>
<evidence type="ECO:0000256" key="3">
    <source>
        <dbReference type="ARBA" id="ARBA00022741"/>
    </source>
</evidence>
<dbReference type="GO" id="GO:0006281">
    <property type="term" value="P:DNA repair"/>
    <property type="evidence" value="ECO:0007669"/>
    <property type="project" value="UniProtKB-KW"/>
</dbReference>
<keyword evidence="9" id="KW-0411">Iron-sulfur</keyword>
<dbReference type="EMBL" id="LK996017">
    <property type="protein sequence ID" value="CDX01856.1"/>
    <property type="molecule type" value="Genomic_DNA"/>
</dbReference>
<dbReference type="PANTHER" id="PTHR11472:SF34">
    <property type="entry name" value="REGULATOR OF TELOMERE ELONGATION HELICASE 1"/>
    <property type="match status" value="1"/>
</dbReference>
<evidence type="ECO:0000256" key="12">
    <source>
        <dbReference type="ARBA" id="ARBA00023235"/>
    </source>
</evidence>
<keyword evidence="3" id="KW-0547">Nucleotide-binding</keyword>
<evidence type="ECO:0000256" key="9">
    <source>
        <dbReference type="ARBA" id="ARBA00023014"/>
    </source>
</evidence>
<dbReference type="Gene3D" id="3.90.320.10">
    <property type="match status" value="1"/>
</dbReference>
<dbReference type="InterPro" id="IPR006554">
    <property type="entry name" value="Helicase-like_DEXD_c2"/>
</dbReference>
<dbReference type="InterPro" id="IPR045028">
    <property type="entry name" value="DinG/Rad3-like"/>
</dbReference>
<evidence type="ECO:0000256" key="6">
    <source>
        <dbReference type="ARBA" id="ARBA00022806"/>
    </source>
</evidence>
<dbReference type="EMBL" id="LOCK01000028">
    <property type="protein sequence ID" value="KTE91242.1"/>
    <property type="molecule type" value="Genomic_DNA"/>
</dbReference>
<keyword evidence="2" id="KW-0479">Metal-binding</keyword>
<dbReference type="GO" id="GO:0005524">
    <property type="term" value="F:ATP binding"/>
    <property type="evidence" value="ECO:0007669"/>
    <property type="project" value="UniProtKB-KW"/>
</dbReference>
<keyword evidence="11" id="KW-0234">DNA repair</keyword>
<comment type="similarity">
    <text evidence="13">Belongs to the helicase family. DinG subfamily.</text>
</comment>
<dbReference type="SUPFAM" id="SSF52540">
    <property type="entry name" value="P-loop containing nucleoside triphosphate hydrolases"/>
    <property type="match status" value="2"/>
</dbReference>
<name>A0A098B1V9_DESHA</name>
<accession>A0A098B1V9</accession>
<dbReference type="GO" id="GO:0046872">
    <property type="term" value="F:metal ion binding"/>
    <property type="evidence" value="ECO:0007669"/>
    <property type="project" value="UniProtKB-KW"/>
</dbReference>
<dbReference type="Gene3D" id="1.10.30.20">
    <property type="entry name" value="Bacterial XPD DNA helicase, FeS cluster domain"/>
    <property type="match status" value="1"/>
</dbReference>
<keyword evidence="1" id="KW-0004">4Fe-4S</keyword>
<evidence type="ECO:0000256" key="1">
    <source>
        <dbReference type="ARBA" id="ARBA00022485"/>
    </source>
</evidence>
<dbReference type="Proteomes" id="UP000054623">
    <property type="component" value="Unassembled WGS sequence"/>
</dbReference>
<dbReference type="Pfam" id="PF06733">
    <property type="entry name" value="DEAD_2"/>
    <property type="match status" value="1"/>
</dbReference>
<organism evidence="15">
    <name type="scientific">Desulfitobacterium hafniense</name>
    <name type="common">Desulfitobacterium frappieri</name>
    <dbReference type="NCBI Taxonomy" id="49338"/>
    <lineage>
        <taxon>Bacteria</taxon>
        <taxon>Bacillati</taxon>
        <taxon>Bacillota</taxon>
        <taxon>Clostridia</taxon>
        <taxon>Eubacteriales</taxon>
        <taxon>Desulfitobacteriaceae</taxon>
        <taxon>Desulfitobacterium</taxon>
    </lineage>
</organism>
<dbReference type="PATRIC" id="fig|49338.4.peg.2120"/>
<keyword evidence="6 15" id="KW-0347">Helicase</keyword>
<keyword evidence="8" id="KW-0408">Iron</keyword>
<evidence type="ECO:0000256" key="7">
    <source>
        <dbReference type="ARBA" id="ARBA00022840"/>
    </source>
</evidence>
<evidence type="ECO:0000313" key="16">
    <source>
        <dbReference type="EMBL" id="KTE91242.1"/>
    </source>
</evidence>
<dbReference type="PROSITE" id="PS51193">
    <property type="entry name" value="HELICASE_ATP_BIND_2"/>
    <property type="match status" value="1"/>
</dbReference>
<dbReference type="AlphaFoldDB" id="A0A098B1V9"/>
<evidence type="ECO:0000256" key="8">
    <source>
        <dbReference type="ARBA" id="ARBA00023004"/>
    </source>
</evidence>
<reference evidence="15" key="1">
    <citation type="submission" date="2014-07" db="EMBL/GenBank/DDBJ databases">
        <authorList>
            <person name="Hornung V.Bastian."/>
        </authorList>
    </citation>
    <scope>NUCLEOTIDE SEQUENCE</scope>
    <source>
        <strain evidence="15">PCE-S</strain>
    </source>
</reference>
<dbReference type="Pfam" id="PF13307">
    <property type="entry name" value="Helicase_C_2"/>
    <property type="match status" value="1"/>
</dbReference>
<keyword evidence="7" id="KW-0067">ATP-binding</keyword>
<dbReference type="OrthoDB" id="9765586at2"/>
<evidence type="ECO:0000313" key="17">
    <source>
        <dbReference type="Proteomes" id="UP000054623"/>
    </source>
</evidence>
<evidence type="ECO:0000256" key="2">
    <source>
        <dbReference type="ARBA" id="ARBA00022723"/>
    </source>
</evidence>
<keyword evidence="10" id="KW-0238">DNA-binding</keyword>
<evidence type="ECO:0000256" key="11">
    <source>
        <dbReference type="ARBA" id="ARBA00023204"/>
    </source>
</evidence>
<dbReference type="PANTHER" id="PTHR11472">
    <property type="entry name" value="DNA REPAIR DEAD HELICASE RAD3/XP-D SUBFAMILY MEMBER"/>
    <property type="match status" value="1"/>
</dbReference>
<evidence type="ECO:0000256" key="4">
    <source>
        <dbReference type="ARBA" id="ARBA00022763"/>
    </source>
</evidence>
<dbReference type="InterPro" id="IPR042493">
    <property type="entry name" value="XPD_DNA_FeS"/>
</dbReference>
<evidence type="ECO:0000256" key="5">
    <source>
        <dbReference type="ARBA" id="ARBA00022801"/>
    </source>
</evidence>
<dbReference type="InterPro" id="IPR027417">
    <property type="entry name" value="P-loop_NTPase"/>
</dbReference>
<feature type="domain" description="Helicase ATP-binding" evidence="14">
    <location>
        <begin position="181"/>
        <end position="435"/>
    </location>
</feature>
<dbReference type="InterPro" id="IPR014013">
    <property type="entry name" value="Helic_SF1/SF2_ATP-bd_DinG/Rad3"/>
</dbReference>
<reference evidence="16 17" key="2">
    <citation type="submission" date="2015-12" db="EMBL/GenBank/DDBJ databases">
        <title>Draft Genome Sequence of Desulfitobacterium hafniense Strain DH, a Sulfate-reducing Bacterium Isolated from Paddy Soils.</title>
        <authorList>
            <person name="Bao P."/>
            <person name="Zhang X."/>
            <person name="Li G."/>
        </authorList>
    </citation>
    <scope>NUCLEOTIDE SEQUENCE [LARGE SCALE GENOMIC DNA]</scope>
    <source>
        <strain evidence="16 17">DH</strain>
    </source>
</reference>
<dbReference type="InterPro" id="IPR006555">
    <property type="entry name" value="ATP-dep_Helicase_C"/>
</dbReference>
<dbReference type="InterPro" id="IPR010614">
    <property type="entry name" value="RAD3-like_helicase_DEAD"/>
</dbReference>
<dbReference type="GO" id="GO:0043139">
    <property type="term" value="F:5'-3' DNA helicase activity"/>
    <property type="evidence" value="ECO:0007669"/>
    <property type="project" value="UniProtKB-EC"/>
</dbReference>
<dbReference type="Gene3D" id="1.10.275.40">
    <property type="match status" value="1"/>
</dbReference>